<evidence type="ECO:0000313" key="3">
    <source>
        <dbReference type="EMBL" id="MFC0314668.1"/>
    </source>
</evidence>
<dbReference type="InterPro" id="IPR052350">
    <property type="entry name" value="Metallo-dep_Lactonases"/>
</dbReference>
<dbReference type="Pfam" id="PF04909">
    <property type="entry name" value="Amidohydro_2"/>
    <property type="match status" value="1"/>
</dbReference>
<gene>
    <name evidence="3" type="ORF">ACFFJD_07360</name>
</gene>
<dbReference type="EMBL" id="JBHLWV010000016">
    <property type="protein sequence ID" value="MFC0314668.1"/>
    <property type="molecule type" value="Genomic_DNA"/>
</dbReference>
<dbReference type="PANTHER" id="PTHR43569">
    <property type="entry name" value="AMIDOHYDROLASE"/>
    <property type="match status" value="1"/>
</dbReference>
<dbReference type="InterPro" id="IPR006680">
    <property type="entry name" value="Amidohydro-rel"/>
</dbReference>
<feature type="domain" description="Amidohydrolase-related" evidence="2">
    <location>
        <begin position="8"/>
        <end position="286"/>
    </location>
</feature>
<protein>
    <submittedName>
        <fullName evidence="3">Amidohydrolase family protein</fullName>
    </submittedName>
</protein>
<dbReference type="RefSeq" id="WP_382362642.1">
    <property type="nucleotide sequence ID" value="NZ_JBHLWV010000016.1"/>
</dbReference>
<keyword evidence="4" id="KW-1185">Reference proteome</keyword>
<dbReference type="Gene3D" id="3.20.20.140">
    <property type="entry name" value="Metal-dependent hydrolases"/>
    <property type="match status" value="1"/>
</dbReference>
<evidence type="ECO:0000256" key="1">
    <source>
        <dbReference type="ARBA" id="ARBA00038310"/>
    </source>
</evidence>
<proteinExistence type="inferred from homology"/>
<dbReference type="Proteomes" id="UP001589783">
    <property type="component" value="Unassembled WGS sequence"/>
</dbReference>
<name>A0ABV6H9N5_9ACTN</name>
<comment type="similarity">
    <text evidence="1">Belongs to the metallo-dependent hydrolases superfamily.</text>
</comment>
<evidence type="ECO:0000259" key="2">
    <source>
        <dbReference type="Pfam" id="PF04909"/>
    </source>
</evidence>
<accession>A0ABV6H9N5</accession>
<dbReference type="SUPFAM" id="SSF51556">
    <property type="entry name" value="Metallo-dependent hydrolases"/>
    <property type="match status" value="1"/>
</dbReference>
<organism evidence="3 4">
    <name type="scientific">Gordonia phosphorivorans</name>
    <dbReference type="NCBI Taxonomy" id="1056982"/>
    <lineage>
        <taxon>Bacteria</taxon>
        <taxon>Bacillati</taxon>
        <taxon>Actinomycetota</taxon>
        <taxon>Actinomycetes</taxon>
        <taxon>Mycobacteriales</taxon>
        <taxon>Gordoniaceae</taxon>
        <taxon>Gordonia</taxon>
    </lineage>
</organism>
<dbReference type="PANTHER" id="PTHR43569:SF2">
    <property type="entry name" value="AMIDOHYDROLASE-RELATED DOMAIN-CONTAINING PROTEIN"/>
    <property type="match status" value="1"/>
</dbReference>
<reference evidence="3 4" key="1">
    <citation type="submission" date="2024-09" db="EMBL/GenBank/DDBJ databases">
        <authorList>
            <person name="Sun Q."/>
            <person name="Mori K."/>
        </authorList>
    </citation>
    <scope>NUCLEOTIDE SEQUENCE [LARGE SCALE GENOMIC DNA]</scope>
    <source>
        <strain evidence="3 4">CCM 7957</strain>
    </source>
</reference>
<dbReference type="InterPro" id="IPR032466">
    <property type="entry name" value="Metal_Hydrolase"/>
</dbReference>
<evidence type="ECO:0000313" key="4">
    <source>
        <dbReference type="Proteomes" id="UP001589783"/>
    </source>
</evidence>
<sequence>MTEAPAVVDAHMHLWAIPTNPWYAHLQPFAEQVGAPHLYADFTYPDYAAAAQGVRPEALVHVSATTTPGTFLEEARWIDEVADAAGLNLVTVGTIDPDSDADRVVADLERQAASPRFRGIRVFPALDTAHPAVPVVLDWLAEHDHVFDLVCDPSSAADWLALLARYPDLRVAVEHTGSPDMLSADGFAAWSEALTALSRRPGLACKLTGLGMLSGALDAERLRPWIDRTFAVMGPDRVLFGSNMPIESMAGSFADWIEITLAAAGGLSAAEADRFLAGNARDLYRIDA</sequence>
<comment type="caution">
    <text evidence="3">The sequence shown here is derived from an EMBL/GenBank/DDBJ whole genome shotgun (WGS) entry which is preliminary data.</text>
</comment>